<sequence>MKAAFIESTGDPAVIQFGELPEPELNGHDVLIRVHAVAVNPIDTYIRSGVISFDSPKPYIIGCDAAGVVEQVGNRVTGVSVGDRVWCTNQGLLGRQGTFAERIAVDAAWCYPLPDNVSYDDAAASSLVGVTAHLGLFREADLQAGETILVIGGTGGVGSMVVQIARIAGARVITTAGSDEKCHIARMLGADVVINYKQESIQEAVRREVPKGVNVFWETRRQPDFDAAVEMLAPRGRMVIMAGREARPEFPVGPFYVKECSLHGFAMFKATHTELRAAAEDLNRWMAANKLTANISKTLSLDEAAESHRLQEASTLGGDGQLSGKIVLRV</sequence>
<dbReference type="CDD" id="cd08253">
    <property type="entry name" value="zeta_crystallin"/>
    <property type="match status" value="1"/>
</dbReference>
<evidence type="ECO:0000256" key="1">
    <source>
        <dbReference type="ARBA" id="ARBA00022857"/>
    </source>
</evidence>
<dbReference type="SUPFAM" id="SSF50129">
    <property type="entry name" value="GroES-like"/>
    <property type="match status" value="1"/>
</dbReference>
<dbReference type="Pfam" id="PF00107">
    <property type="entry name" value="ADH_zinc_N"/>
    <property type="match status" value="1"/>
</dbReference>
<dbReference type="InterPro" id="IPR013154">
    <property type="entry name" value="ADH-like_N"/>
</dbReference>
<dbReference type="SUPFAM" id="SSF51735">
    <property type="entry name" value="NAD(P)-binding Rossmann-fold domains"/>
    <property type="match status" value="1"/>
</dbReference>
<dbReference type="RefSeq" id="WP_146524079.1">
    <property type="nucleotide sequence ID" value="NZ_SJPV01000001.1"/>
</dbReference>
<proteinExistence type="predicted"/>
<dbReference type="InterPro" id="IPR036291">
    <property type="entry name" value="NAD(P)-bd_dom_sf"/>
</dbReference>
<dbReference type="InterPro" id="IPR051603">
    <property type="entry name" value="Zinc-ADH_QOR/CCCR"/>
</dbReference>
<dbReference type="InterPro" id="IPR013149">
    <property type="entry name" value="ADH-like_C"/>
</dbReference>
<dbReference type="PANTHER" id="PTHR44154">
    <property type="entry name" value="QUINONE OXIDOREDUCTASE"/>
    <property type="match status" value="1"/>
</dbReference>
<dbReference type="OrthoDB" id="9787435at2"/>
<dbReference type="InterPro" id="IPR020843">
    <property type="entry name" value="ER"/>
</dbReference>
<dbReference type="Proteomes" id="UP000319143">
    <property type="component" value="Unassembled WGS sequence"/>
</dbReference>
<comment type="caution">
    <text evidence="3">The sequence shown here is derived from an EMBL/GenBank/DDBJ whole genome shotgun (WGS) entry which is preliminary data.</text>
</comment>
<reference evidence="3 4" key="1">
    <citation type="submission" date="2019-02" db="EMBL/GenBank/DDBJ databases">
        <title>Deep-cultivation of Planctomycetes and their phenomic and genomic characterization uncovers novel biology.</title>
        <authorList>
            <person name="Wiegand S."/>
            <person name="Jogler M."/>
            <person name="Boedeker C."/>
            <person name="Pinto D."/>
            <person name="Vollmers J."/>
            <person name="Rivas-Marin E."/>
            <person name="Kohn T."/>
            <person name="Peeters S.H."/>
            <person name="Heuer A."/>
            <person name="Rast P."/>
            <person name="Oberbeckmann S."/>
            <person name="Bunk B."/>
            <person name="Jeske O."/>
            <person name="Meyerdierks A."/>
            <person name="Storesund J.E."/>
            <person name="Kallscheuer N."/>
            <person name="Luecker S."/>
            <person name="Lage O.M."/>
            <person name="Pohl T."/>
            <person name="Merkel B.J."/>
            <person name="Hornburger P."/>
            <person name="Mueller R.-W."/>
            <person name="Bruemmer F."/>
            <person name="Labrenz M."/>
            <person name="Spormann A.M."/>
            <person name="Op Den Camp H."/>
            <person name="Overmann J."/>
            <person name="Amann R."/>
            <person name="Jetten M.S.M."/>
            <person name="Mascher T."/>
            <person name="Medema M.H."/>
            <person name="Devos D.P."/>
            <person name="Kaster A.-K."/>
            <person name="Ovreas L."/>
            <person name="Rohde M."/>
            <person name="Galperin M.Y."/>
            <person name="Jogler C."/>
        </authorList>
    </citation>
    <scope>NUCLEOTIDE SEQUENCE [LARGE SCALE GENOMIC DNA]</scope>
    <source>
        <strain evidence="3 4">Poly41</strain>
    </source>
</reference>
<protein>
    <submittedName>
        <fullName evidence="3">Zinc-type alcohol dehydrogenase-like protein</fullName>
    </submittedName>
</protein>
<dbReference type="Gene3D" id="3.40.50.720">
    <property type="entry name" value="NAD(P)-binding Rossmann-like Domain"/>
    <property type="match status" value="1"/>
</dbReference>
<organism evidence="3 4">
    <name type="scientific">Novipirellula artificiosorum</name>
    <dbReference type="NCBI Taxonomy" id="2528016"/>
    <lineage>
        <taxon>Bacteria</taxon>
        <taxon>Pseudomonadati</taxon>
        <taxon>Planctomycetota</taxon>
        <taxon>Planctomycetia</taxon>
        <taxon>Pirellulales</taxon>
        <taxon>Pirellulaceae</taxon>
        <taxon>Novipirellula</taxon>
    </lineage>
</organism>
<name>A0A5C6DZP7_9BACT</name>
<dbReference type="SMART" id="SM00829">
    <property type="entry name" value="PKS_ER"/>
    <property type="match status" value="1"/>
</dbReference>
<dbReference type="PANTHER" id="PTHR44154:SF1">
    <property type="entry name" value="QUINONE OXIDOREDUCTASE"/>
    <property type="match status" value="1"/>
</dbReference>
<feature type="domain" description="Enoyl reductase (ER)" evidence="2">
    <location>
        <begin position="10"/>
        <end position="328"/>
    </location>
</feature>
<dbReference type="Gene3D" id="3.90.180.10">
    <property type="entry name" value="Medium-chain alcohol dehydrogenases, catalytic domain"/>
    <property type="match status" value="1"/>
</dbReference>
<gene>
    <name evidence="3" type="ORF">Poly41_02180</name>
</gene>
<evidence type="ECO:0000259" key="2">
    <source>
        <dbReference type="SMART" id="SM00829"/>
    </source>
</evidence>
<dbReference type="InterPro" id="IPR011032">
    <property type="entry name" value="GroES-like_sf"/>
</dbReference>
<dbReference type="EMBL" id="SJPV01000001">
    <property type="protein sequence ID" value="TWU41925.1"/>
    <property type="molecule type" value="Genomic_DNA"/>
</dbReference>
<evidence type="ECO:0000313" key="3">
    <source>
        <dbReference type="EMBL" id="TWU41925.1"/>
    </source>
</evidence>
<keyword evidence="1" id="KW-0521">NADP</keyword>
<dbReference type="GO" id="GO:0016491">
    <property type="term" value="F:oxidoreductase activity"/>
    <property type="evidence" value="ECO:0007669"/>
    <property type="project" value="InterPro"/>
</dbReference>
<keyword evidence="4" id="KW-1185">Reference proteome</keyword>
<accession>A0A5C6DZP7</accession>
<dbReference type="AlphaFoldDB" id="A0A5C6DZP7"/>
<evidence type="ECO:0000313" key="4">
    <source>
        <dbReference type="Proteomes" id="UP000319143"/>
    </source>
</evidence>
<dbReference type="Pfam" id="PF08240">
    <property type="entry name" value="ADH_N"/>
    <property type="match status" value="1"/>
</dbReference>